<accession>A0A133S0Y9</accession>
<gene>
    <name evidence="4" type="ORF">HMPREF3228_00554</name>
</gene>
<dbReference type="Gene3D" id="3.90.550.10">
    <property type="entry name" value="Spore Coat Polysaccharide Biosynthesis Protein SpsA, Chain A"/>
    <property type="match status" value="1"/>
</dbReference>
<evidence type="ECO:0000259" key="3">
    <source>
        <dbReference type="Pfam" id="PF00535"/>
    </source>
</evidence>
<comment type="caution">
    <text evidence="4">The sequence shown here is derived from an EMBL/GenBank/DDBJ whole genome shotgun (WGS) entry which is preliminary data.</text>
</comment>
<organism evidence="4 5">
    <name type="scientific">Streptococcus mitis</name>
    <dbReference type="NCBI Taxonomy" id="28037"/>
    <lineage>
        <taxon>Bacteria</taxon>
        <taxon>Bacillati</taxon>
        <taxon>Bacillota</taxon>
        <taxon>Bacilli</taxon>
        <taxon>Lactobacillales</taxon>
        <taxon>Streptococcaceae</taxon>
        <taxon>Streptococcus</taxon>
        <taxon>Streptococcus mitis group</taxon>
    </lineage>
</organism>
<dbReference type="SUPFAM" id="SSF53448">
    <property type="entry name" value="Nucleotide-diphospho-sugar transferases"/>
    <property type="match status" value="1"/>
</dbReference>
<dbReference type="AlphaFoldDB" id="A0A133S0Y9"/>
<evidence type="ECO:0000256" key="2">
    <source>
        <dbReference type="ARBA" id="ARBA00022679"/>
    </source>
</evidence>
<dbReference type="InterPro" id="IPR029044">
    <property type="entry name" value="Nucleotide-diphossugar_trans"/>
</dbReference>
<evidence type="ECO:0000313" key="5">
    <source>
        <dbReference type="Proteomes" id="UP000070065"/>
    </source>
</evidence>
<dbReference type="RefSeq" id="WP_060805474.1">
    <property type="nucleotide sequence ID" value="NZ_KQ957861.1"/>
</dbReference>
<dbReference type="PATRIC" id="fig|28037.231.peg.551"/>
<dbReference type="PANTHER" id="PTHR22916">
    <property type="entry name" value="GLYCOSYLTRANSFERASE"/>
    <property type="match status" value="1"/>
</dbReference>
<keyword evidence="1" id="KW-0328">Glycosyltransferase</keyword>
<feature type="domain" description="Glycosyltransferase 2-like" evidence="3">
    <location>
        <begin position="7"/>
        <end position="171"/>
    </location>
</feature>
<dbReference type="GO" id="GO:0016757">
    <property type="term" value="F:glycosyltransferase activity"/>
    <property type="evidence" value="ECO:0007669"/>
    <property type="project" value="UniProtKB-KW"/>
</dbReference>
<name>A0A133S0Y9_STRMT</name>
<dbReference type="CDD" id="cd00761">
    <property type="entry name" value="Glyco_tranf_GTA_type"/>
    <property type="match status" value="1"/>
</dbReference>
<evidence type="ECO:0000256" key="1">
    <source>
        <dbReference type="ARBA" id="ARBA00022676"/>
    </source>
</evidence>
<keyword evidence="2 4" id="KW-0808">Transferase</keyword>
<reference evidence="4 5" key="1">
    <citation type="submission" date="2016-01" db="EMBL/GenBank/DDBJ databases">
        <authorList>
            <person name="Oliw E.H."/>
        </authorList>
    </citation>
    <scope>NUCLEOTIDE SEQUENCE [LARGE SCALE GENOMIC DNA]</scope>
    <source>
        <strain evidence="4 5">CMW7705B</strain>
    </source>
</reference>
<evidence type="ECO:0000313" key="4">
    <source>
        <dbReference type="EMBL" id="KXA61849.1"/>
    </source>
</evidence>
<dbReference type="PANTHER" id="PTHR22916:SF51">
    <property type="entry name" value="GLYCOSYLTRANSFERASE EPSH-RELATED"/>
    <property type="match status" value="1"/>
</dbReference>
<dbReference type="EMBL" id="LRQR01000036">
    <property type="protein sequence ID" value="KXA61849.1"/>
    <property type="molecule type" value="Genomic_DNA"/>
</dbReference>
<dbReference type="InterPro" id="IPR001173">
    <property type="entry name" value="Glyco_trans_2-like"/>
</dbReference>
<dbReference type="Pfam" id="PF00535">
    <property type="entry name" value="Glycos_transf_2"/>
    <property type="match status" value="1"/>
</dbReference>
<proteinExistence type="predicted"/>
<protein>
    <submittedName>
        <fullName evidence="4">Glycosyltransferase, group 2 family protein</fullName>
    </submittedName>
</protein>
<dbReference type="Proteomes" id="UP000070065">
    <property type="component" value="Unassembled WGS sequence"/>
</dbReference>
<sequence length="294" mass="34693">MKEELISVVVPIYNVEKYLRLCLDSLLVQTYTNFEVLMINDGSPDASANICKEYLTKDRRFQYFEKENGGLSDARNYGIECSKGEYITFVDSDDWLKETFLADLYEAITRTGADIALSTYIKYDDSTSVYEVPILGEYYERIWTSDEWIRELPKIEMEDNSYSVTWAKLFKRDMFNVIRFPKGKLIEDTRTNIKLFLESSRITYIHKGLYFYRIRGGSIIQTVTEKLLEDVLDTLVERLCLVTIKGLYSDIYKNALLESLKFRSYQAYTCGLENTEIYRRYQEMLYLIEKMDEE</sequence>